<feature type="signal peptide" evidence="1">
    <location>
        <begin position="1"/>
        <end position="24"/>
    </location>
</feature>
<dbReference type="Proteomes" id="UP001359469">
    <property type="component" value="Unassembled WGS sequence"/>
</dbReference>
<evidence type="ECO:0008006" key="4">
    <source>
        <dbReference type="Google" id="ProtNLM"/>
    </source>
</evidence>
<sequence length="135" mass="14618">MKYGKWFFSFIVAGSLLSAAMVQADSGSGGVLKPYQTGKTKTYVANTSGYCLAISRKDNQMIANVFSFELGSDHGRQLPGDHPAVMHVVFVPGNSNDTKVQCKNGVSNVSKVTNKSKDMRFDQTAVFITKSDVPD</sequence>
<accession>A0ABU8JPU9</accession>
<dbReference type="EMBL" id="JBBBOO010000015">
    <property type="protein sequence ID" value="MEI7065480.1"/>
    <property type="molecule type" value="Genomic_DNA"/>
</dbReference>
<proteinExistence type="predicted"/>
<gene>
    <name evidence="2" type="ORF">WCU84_17750</name>
</gene>
<evidence type="ECO:0000313" key="2">
    <source>
        <dbReference type="EMBL" id="MEI7065480.1"/>
    </source>
</evidence>
<evidence type="ECO:0000313" key="3">
    <source>
        <dbReference type="Proteomes" id="UP001359469"/>
    </source>
</evidence>
<name>A0ABU8JPU9_DICCH</name>
<reference evidence="2 3" key="1">
    <citation type="submission" date="2024-03" db="EMBL/GenBank/DDBJ databases">
        <title>Analysis of soft rot Pectobacteriaceae population diversity in US potato growing regions between 2016 and 2022.</title>
        <authorList>
            <person name="Ma X."/>
            <person name="Zhang X."/>
            <person name="Stodghill P."/>
            <person name="Rioux R."/>
            <person name="Babler B."/>
            <person name="Shrestha S."/>
            <person name="Babler B."/>
            <person name="Rivedal H."/>
            <person name="Frost K."/>
            <person name="Hao J."/>
            <person name="Secor G."/>
            <person name="Swingle B."/>
        </authorList>
    </citation>
    <scope>NUCLEOTIDE SEQUENCE [LARGE SCALE GENOMIC DNA]</scope>
    <source>
        <strain evidence="2 3">SR64</strain>
    </source>
</reference>
<dbReference type="RefSeq" id="WP_040000693.1">
    <property type="nucleotide sequence ID" value="NZ_JAFCAF010000010.1"/>
</dbReference>
<organism evidence="2 3">
    <name type="scientific">Dickeya chrysanthemi</name>
    <name type="common">Pectobacterium chrysanthemi</name>
    <name type="synonym">Erwinia chrysanthemi</name>
    <dbReference type="NCBI Taxonomy" id="556"/>
    <lineage>
        <taxon>Bacteria</taxon>
        <taxon>Pseudomonadati</taxon>
        <taxon>Pseudomonadota</taxon>
        <taxon>Gammaproteobacteria</taxon>
        <taxon>Enterobacterales</taxon>
        <taxon>Pectobacteriaceae</taxon>
        <taxon>Dickeya</taxon>
    </lineage>
</organism>
<feature type="chain" id="PRO_5045098279" description="Secreted protein" evidence="1">
    <location>
        <begin position="25"/>
        <end position="135"/>
    </location>
</feature>
<evidence type="ECO:0000256" key="1">
    <source>
        <dbReference type="SAM" id="SignalP"/>
    </source>
</evidence>
<keyword evidence="1" id="KW-0732">Signal</keyword>
<keyword evidence="3" id="KW-1185">Reference proteome</keyword>
<protein>
    <recommendedName>
        <fullName evidence="4">Secreted protein</fullName>
    </recommendedName>
</protein>
<comment type="caution">
    <text evidence="2">The sequence shown here is derived from an EMBL/GenBank/DDBJ whole genome shotgun (WGS) entry which is preliminary data.</text>
</comment>